<feature type="region of interest" description="Disordered" evidence="1">
    <location>
        <begin position="1"/>
        <end position="22"/>
    </location>
</feature>
<dbReference type="Proteomes" id="UP001314170">
    <property type="component" value="Unassembled WGS sequence"/>
</dbReference>
<evidence type="ECO:0000256" key="1">
    <source>
        <dbReference type="SAM" id="MobiDB-lite"/>
    </source>
</evidence>
<name>A0AAV1SI70_9ROSI</name>
<sequence length="105" mass="11646">MDTQFSSGTCPGIRLDEANGNDGGTLWCTSRNYFRAHQVLKDRNSKGMTMCPRARPRPESESSTEVRWVSGATEPMKKASVGKKGREREAEKAEIAMHLICCGPR</sequence>
<dbReference type="AlphaFoldDB" id="A0AAV1SI70"/>
<keyword evidence="3" id="KW-1185">Reference proteome</keyword>
<gene>
    <name evidence="2" type="ORF">DCAF_LOCUS22681</name>
</gene>
<dbReference type="EMBL" id="CAWUPB010001178">
    <property type="protein sequence ID" value="CAK7349958.1"/>
    <property type="molecule type" value="Genomic_DNA"/>
</dbReference>
<accession>A0AAV1SI70</accession>
<proteinExistence type="predicted"/>
<comment type="caution">
    <text evidence="2">The sequence shown here is derived from an EMBL/GenBank/DDBJ whole genome shotgun (WGS) entry which is preliminary data.</text>
</comment>
<evidence type="ECO:0000313" key="2">
    <source>
        <dbReference type="EMBL" id="CAK7349958.1"/>
    </source>
</evidence>
<feature type="region of interest" description="Disordered" evidence="1">
    <location>
        <begin position="45"/>
        <end position="90"/>
    </location>
</feature>
<organism evidence="2 3">
    <name type="scientific">Dovyalis caffra</name>
    <dbReference type="NCBI Taxonomy" id="77055"/>
    <lineage>
        <taxon>Eukaryota</taxon>
        <taxon>Viridiplantae</taxon>
        <taxon>Streptophyta</taxon>
        <taxon>Embryophyta</taxon>
        <taxon>Tracheophyta</taxon>
        <taxon>Spermatophyta</taxon>
        <taxon>Magnoliopsida</taxon>
        <taxon>eudicotyledons</taxon>
        <taxon>Gunneridae</taxon>
        <taxon>Pentapetalae</taxon>
        <taxon>rosids</taxon>
        <taxon>fabids</taxon>
        <taxon>Malpighiales</taxon>
        <taxon>Salicaceae</taxon>
        <taxon>Flacourtieae</taxon>
        <taxon>Dovyalis</taxon>
    </lineage>
</organism>
<protein>
    <submittedName>
        <fullName evidence="2">Uncharacterized protein</fullName>
    </submittedName>
</protein>
<evidence type="ECO:0000313" key="3">
    <source>
        <dbReference type="Proteomes" id="UP001314170"/>
    </source>
</evidence>
<reference evidence="2 3" key="1">
    <citation type="submission" date="2024-01" db="EMBL/GenBank/DDBJ databases">
        <authorList>
            <person name="Waweru B."/>
        </authorList>
    </citation>
    <scope>NUCLEOTIDE SEQUENCE [LARGE SCALE GENOMIC DNA]</scope>
</reference>